<dbReference type="NCBIfam" id="TIGR03292">
    <property type="entry name" value="PhnH_redo"/>
    <property type="match status" value="1"/>
</dbReference>
<proteinExistence type="predicted"/>
<dbReference type="InterPro" id="IPR038058">
    <property type="entry name" value="PhnH-like_sp"/>
</dbReference>
<dbReference type="Pfam" id="PF05845">
    <property type="entry name" value="PhnH"/>
    <property type="match status" value="1"/>
</dbReference>
<reference evidence="1 2" key="1">
    <citation type="submission" date="2023-07" db="EMBL/GenBank/DDBJ databases">
        <title>Genomic Encyclopedia of Type Strains, Phase IV (KMG-IV): sequencing the most valuable type-strain genomes for metagenomic binning, comparative biology and taxonomic classification.</title>
        <authorList>
            <person name="Goeker M."/>
        </authorList>
    </citation>
    <scope>NUCLEOTIDE SEQUENCE [LARGE SCALE GENOMIC DNA]</scope>
    <source>
        <strain evidence="1 2">DSM 11549</strain>
    </source>
</reference>
<evidence type="ECO:0000313" key="2">
    <source>
        <dbReference type="Proteomes" id="UP001230253"/>
    </source>
</evidence>
<evidence type="ECO:0000313" key="1">
    <source>
        <dbReference type="EMBL" id="MDQ0326244.1"/>
    </source>
</evidence>
<dbReference type="PIRSF" id="PIRSF020680">
    <property type="entry name" value="PhnH"/>
    <property type="match status" value="1"/>
</dbReference>
<dbReference type="InterPro" id="IPR008772">
    <property type="entry name" value="Phosphonate_metab_PhnH"/>
</dbReference>
<keyword evidence="2" id="KW-1185">Reference proteome</keyword>
<protein>
    <submittedName>
        <fullName evidence="1">Alpha-D-ribose 1-methylphosphonate 5-triphosphate synthase subunit PhnH</fullName>
        <ecNumber evidence="1">2.7.8.37</ecNumber>
    </submittedName>
</protein>
<dbReference type="EMBL" id="JAUSUK010000002">
    <property type="protein sequence ID" value="MDQ0326244.1"/>
    <property type="molecule type" value="Genomic_DNA"/>
</dbReference>
<keyword evidence="1" id="KW-0808">Transferase</keyword>
<dbReference type="Proteomes" id="UP001230253">
    <property type="component" value="Unassembled WGS sequence"/>
</dbReference>
<organism evidence="1 2">
    <name type="scientific">Rhodopseudomonas julia</name>
    <dbReference type="NCBI Taxonomy" id="200617"/>
    <lineage>
        <taxon>Bacteria</taxon>
        <taxon>Pseudomonadati</taxon>
        <taxon>Pseudomonadota</taxon>
        <taxon>Alphaproteobacteria</taxon>
        <taxon>Hyphomicrobiales</taxon>
        <taxon>Nitrobacteraceae</taxon>
        <taxon>Rhodopseudomonas</taxon>
    </lineage>
</organism>
<dbReference type="Gene3D" id="3.40.50.11310">
    <property type="entry name" value="Bacterial phosphonate metabolism protein PhnH"/>
    <property type="match status" value="1"/>
</dbReference>
<comment type="caution">
    <text evidence="1">The sequence shown here is derived from an EMBL/GenBank/DDBJ whole genome shotgun (WGS) entry which is preliminary data.</text>
</comment>
<gene>
    <name evidence="1" type="ORF">J2R99_002113</name>
</gene>
<name>A0ABU0C8F6_9BRAD</name>
<dbReference type="RefSeq" id="WP_307154444.1">
    <property type="nucleotide sequence ID" value="NZ_JAUSUK010000002.1"/>
</dbReference>
<accession>A0ABU0C8F6</accession>
<dbReference type="EC" id="2.7.8.37" evidence="1"/>
<sequence>MADALGGGFKDPVFASQAVFRRLLDALSRPGRVVDMPQLVGPPHPLKPAAAAVLSALADADTPVFLDKVLNASGEVRGWVGFHIGAPIVVVPARALFAVIADPEKMPALSEFGLGTEQYPDRSTTLIVQVAGFSRGRNLWLSGPGIEDVAGVQVEGLPERLVEEFRSNRALFPRGVDLVLAAPSAILGLPRSTRIMGEA</sequence>
<dbReference type="GO" id="GO:0061693">
    <property type="term" value="F:alpha-D-ribose 1-methylphosphonate 5-triphosphate synthase activity"/>
    <property type="evidence" value="ECO:0007669"/>
    <property type="project" value="UniProtKB-EC"/>
</dbReference>
<dbReference type="SUPFAM" id="SSF159709">
    <property type="entry name" value="PhnH-like"/>
    <property type="match status" value="1"/>
</dbReference>